<protein>
    <submittedName>
        <fullName evidence="2">Putative lipooligosaccharide biosynthesis glycosyltransferase</fullName>
        <ecNumber evidence="2">2.-.-.-</ecNumber>
    </submittedName>
</protein>
<organism evidence="2 3">
    <name type="scientific">Campylobacter upsaliensis</name>
    <dbReference type="NCBI Taxonomy" id="28080"/>
    <lineage>
        <taxon>Bacteria</taxon>
        <taxon>Pseudomonadati</taxon>
        <taxon>Campylobacterota</taxon>
        <taxon>Epsilonproteobacteria</taxon>
        <taxon>Campylobacterales</taxon>
        <taxon>Campylobacteraceae</taxon>
        <taxon>Campylobacter</taxon>
    </lineage>
</organism>
<dbReference type="RefSeq" id="WP_027304552.1">
    <property type="nucleotide sequence ID" value="NZ_JAIWZH010000001.1"/>
</dbReference>
<dbReference type="Proteomes" id="UP000278157">
    <property type="component" value="Chromosome"/>
</dbReference>
<dbReference type="InterPro" id="IPR002654">
    <property type="entry name" value="Glyco_trans_25"/>
</dbReference>
<dbReference type="EC" id="2.-.-.-" evidence="2"/>
<accession>A0A3S4SJB2</accession>
<evidence type="ECO:0000313" key="2">
    <source>
        <dbReference type="EMBL" id="VEG85088.1"/>
    </source>
</evidence>
<evidence type="ECO:0000259" key="1">
    <source>
        <dbReference type="Pfam" id="PF01755"/>
    </source>
</evidence>
<dbReference type="OrthoDB" id="1100027at2"/>
<dbReference type="GO" id="GO:0016740">
    <property type="term" value="F:transferase activity"/>
    <property type="evidence" value="ECO:0007669"/>
    <property type="project" value="UniProtKB-KW"/>
</dbReference>
<feature type="domain" description="Glycosyl transferase family 25" evidence="1">
    <location>
        <begin position="2"/>
        <end position="177"/>
    </location>
</feature>
<gene>
    <name evidence="2" type="primary">lex1</name>
    <name evidence="2" type="ORF">NCTC11541_01130</name>
</gene>
<reference evidence="2 3" key="1">
    <citation type="submission" date="2018-12" db="EMBL/GenBank/DDBJ databases">
        <authorList>
            <consortium name="Pathogen Informatics"/>
        </authorList>
    </citation>
    <scope>NUCLEOTIDE SEQUENCE [LARGE SCALE GENOMIC DNA]</scope>
    <source>
        <strain evidence="2 3">NCTC11541</strain>
    </source>
</reference>
<sequence>MKIFIINLLRSTHRKKAMQKQISKLFSENSSLKDRLEFIFFEAVDGDGGEEFAKFHPTWTKYLNGRKLSSGEKGCFASHYKLWQKCLELNESIFVLEDDVEFTQAFNANNLEKILKSPYEYVRIHYIKEKSSYALNNHFNITFSNVAGTRGYFIKPSAAKKFIKHTRILINPIDDSMDYSTVSNIIFKPLFLQDFDTASDIAATRERERERENNYKFTRELYRLYRNAKHFLLTLKARLRLIFLLKT</sequence>
<keyword evidence="2" id="KW-0808">Transferase</keyword>
<dbReference type="AlphaFoldDB" id="A0A3S4SJB2"/>
<evidence type="ECO:0000313" key="3">
    <source>
        <dbReference type="Proteomes" id="UP000278157"/>
    </source>
</evidence>
<proteinExistence type="predicted"/>
<dbReference type="EMBL" id="LR134372">
    <property type="protein sequence ID" value="VEG85088.1"/>
    <property type="molecule type" value="Genomic_DNA"/>
</dbReference>
<dbReference type="Pfam" id="PF01755">
    <property type="entry name" value="Glyco_transf_25"/>
    <property type="match status" value="1"/>
</dbReference>
<dbReference type="CDD" id="cd06532">
    <property type="entry name" value="Glyco_transf_25"/>
    <property type="match status" value="1"/>
</dbReference>
<name>A0A3S4SJB2_CAMUP</name>